<dbReference type="AlphaFoldDB" id="A0A9W6IXC5"/>
<evidence type="ECO:0000256" key="1">
    <source>
        <dbReference type="ARBA" id="ARBA00022679"/>
    </source>
</evidence>
<dbReference type="PANTHER" id="PTHR46401">
    <property type="entry name" value="GLYCOSYLTRANSFERASE WBBK-RELATED"/>
    <property type="match status" value="1"/>
</dbReference>
<protein>
    <submittedName>
        <fullName evidence="3">Capsular polysaccharide glycosyltransferase biosynthesis protein</fullName>
    </submittedName>
</protein>
<dbReference type="Pfam" id="PF00534">
    <property type="entry name" value="Glycos_transf_1"/>
    <property type="match status" value="1"/>
</dbReference>
<dbReference type="RefSeq" id="WP_271166708.1">
    <property type="nucleotide sequence ID" value="NZ_BSFI01000001.1"/>
</dbReference>
<dbReference type="Gene3D" id="3.40.50.2000">
    <property type="entry name" value="Glycogen Phosphorylase B"/>
    <property type="match status" value="1"/>
</dbReference>
<evidence type="ECO:0000313" key="4">
    <source>
        <dbReference type="Proteomes" id="UP001143372"/>
    </source>
</evidence>
<comment type="caution">
    <text evidence="3">The sequence shown here is derived from an EMBL/GenBank/DDBJ whole genome shotgun (WGS) entry which is preliminary data.</text>
</comment>
<gene>
    <name evidence="3" type="primary">wcbB</name>
    <name evidence="3" type="ORF">GCM10008179_00800</name>
</gene>
<reference evidence="3" key="2">
    <citation type="submission" date="2023-01" db="EMBL/GenBank/DDBJ databases">
        <authorList>
            <person name="Sun Q."/>
            <person name="Evtushenko L."/>
        </authorList>
    </citation>
    <scope>NUCLEOTIDE SEQUENCE</scope>
    <source>
        <strain evidence="3">VKM B-2347</strain>
    </source>
</reference>
<dbReference type="GO" id="GO:0016757">
    <property type="term" value="F:glycosyltransferase activity"/>
    <property type="evidence" value="ECO:0007669"/>
    <property type="project" value="InterPro"/>
</dbReference>
<feature type="domain" description="Glycosyl transferase family 1" evidence="2">
    <location>
        <begin position="234"/>
        <end position="363"/>
    </location>
</feature>
<dbReference type="CDD" id="cd03809">
    <property type="entry name" value="GT4_MtfB-like"/>
    <property type="match status" value="1"/>
</dbReference>
<reference evidence="3" key="1">
    <citation type="journal article" date="2014" name="Int. J. Syst. Evol. Microbiol.">
        <title>Complete genome sequence of Corynebacterium casei LMG S-19264T (=DSM 44701T), isolated from a smear-ripened cheese.</title>
        <authorList>
            <consortium name="US DOE Joint Genome Institute (JGI-PGF)"/>
            <person name="Walter F."/>
            <person name="Albersmeier A."/>
            <person name="Kalinowski J."/>
            <person name="Ruckert C."/>
        </authorList>
    </citation>
    <scope>NUCLEOTIDE SEQUENCE</scope>
    <source>
        <strain evidence="3">VKM B-2347</strain>
    </source>
</reference>
<keyword evidence="4" id="KW-1185">Reference proteome</keyword>
<keyword evidence="1" id="KW-0808">Transferase</keyword>
<name>A0A9W6IXC5_9HYPH</name>
<organism evidence="3 4">
    <name type="scientific">Hansschlegelia plantiphila</name>
    <dbReference type="NCBI Taxonomy" id="374655"/>
    <lineage>
        <taxon>Bacteria</taxon>
        <taxon>Pseudomonadati</taxon>
        <taxon>Pseudomonadota</taxon>
        <taxon>Alphaproteobacteria</taxon>
        <taxon>Hyphomicrobiales</taxon>
        <taxon>Methylopilaceae</taxon>
        <taxon>Hansschlegelia</taxon>
    </lineage>
</organism>
<dbReference type="PANTHER" id="PTHR46401:SF2">
    <property type="entry name" value="GLYCOSYLTRANSFERASE WBBK-RELATED"/>
    <property type="match status" value="1"/>
</dbReference>
<proteinExistence type="predicted"/>
<evidence type="ECO:0000313" key="3">
    <source>
        <dbReference type="EMBL" id="GLK66442.1"/>
    </source>
</evidence>
<dbReference type="InterPro" id="IPR001296">
    <property type="entry name" value="Glyco_trans_1"/>
</dbReference>
<dbReference type="Proteomes" id="UP001143372">
    <property type="component" value="Unassembled WGS sequence"/>
</dbReference>
<evidence type="ECO:0000259" key="2">
    <source>
        <dbReference type="Pfam" id="PF00534"/>
    </source>
</evidence>
<dbReference type="EMBL" id="BSFI01000001">
    <property type="protein sequence ID" value="GLK66442.1"/>
    <property type="molecule type" value="Genomic_DNA"/>
</dbReference>
<accession>A0A9W6IXC5</accession>
<dbReference type="SUPFAM" id="SSF53756">
    <property type="entry name" value="UDP-Glycosyltransferase/glycogen phosphorylase"/>
    <property type="match status" value="1"/>
</dbReference>
<sequence length="418" mass="44344">MARTILDVTRLITRAAHPVATGVDRVELAYALRALSAAPERAGFAAVVGNRAVPLPRESVGPFVAALDAKWRMGGADDAAARRLAARLGAPAPAVAPQRSAPDDAARRALKLRGAALLAIRRPAAERGDVYVHVSHIRLDRPEPFAGIRRAGAALTVLVHDLIPIRFPEYGREGEDARHRLRMTTALDHGTALIANSGETARDLAAFASEIGRAAPPIVTAPLGIERGFSSDAPALDAAKPYFVALGTIEPRKNHLLLLHVWRRLAERLGEATPTLVLVGRRGWENEMVIDLLERAPAIRAHVVEINDLPDTALAALVKGARALLFPSFAEGFGLPLAEALALGAPVVASDLAAFREIAGDRVERLDPLDGPAWEQAALDYADAASPRRAAAVARAKAFAPAGWDEHFRLAATATGGL</sequence>